<feature type="non-terminal residue" evidence="2">
    <location>
        <position position="1"/>
    </location>
</feature>
<comment type="caution">
    <text evidence="2">The sequence shown here is derived from an EMBL/GenBank/DDBJ whole genome shotgun (WGS) entry which is preliminary data.</text>
</comment>
<dbReference type="InterPro" id="IPR033985">
    <property type="entry name" value="SusD-like_N"/>
</dbReference>
<name>X1I923_9ZZZZ</name>
<dbReference type="AlphaFoldDB" id="X1I923"/>
<dbReference type="SUPFAM" id="SSF48452">
    <property type="entry name" value="TPR-like"/>
    <property type="match status" value="1"/>
</dbReference>
<gene>
    <name evidence="2" type="ORF">S03H2_48118</name>
</gene>
<sequence length="264" mass="30101">LLFAVSCEEFLEVTPKDELSTESVFQSEAGADLYLNSIYDYQPDVERRGGNDRFNKGAPNYDNMEFLAPWYVGRHRFITSVRRSEDRAMTADTRTGKTGYYNHNYPAVIHHYEVHVQIIRSCNFFLESIEDNKDNYSDEWYTKRKAEARSLRAFFYHYLWMAYGGVPLIDEVLNQVEMGDEIFKPSASIREIYEFMVKELGEAAADLPNEIGDGHITQGGALALEAWIHLYMGDMARDPRPVEVGAADMAYATAAYNACAATCQ</sequence>
<organism evidence="2">
    <name type="scientific">marine sediment metagenome</name>
    <dbReference type="NCBI Taxonomy" id="412755"/>
    <lineage>
        <taxon>unclassified sequences</taxon>
        <taxon>metagenomes</taxon>
        <taxon>ecological metagenomes</taxon>
    </lineage>
</organism>
<proteinExistence type="predicted"/>
<accession>X1I923</accession>
<dbReference type="Gene3D" id="1.25.40.390">
    <property type="match status" value="1"/>
</dbReference>
<evidence type="ECO:0000313" key="2">
    <source>
        <dbReference type="EMBL" id="GAH62589.1"/>
    </source>
</evidence>
<feature type="domain" description="SusD-like N-terminal" evidence="1">
    <location>
        <begin position="101"/>
        <end position="226"/>
    </location>
</feature>
<dbReference type="EMBL" id="BARU01030309">
    <property type="protein sequence ID" value="GAH62589.1"/>
    <property type="molecule type" value="Genomic_DNA"/>
</dbReference>
<reference evidence="2" key="1">
    <citation type="journal article" date="2014" name="Front. Microbiol.">
        <title>High frequency of phylogenetically diverse reductive dehalogenase-homologous genes in deep subseafloor sedimentary metagenomes.</title>
        <authorList>
            <person name="Kawai M."/>
            <person name="Futagami T."/>
            <person name="Toyoda A."/>
            <person name="Takaki Y."/>
            <person name="Nishi S."/>
            <person name="Hori S."/>
            <person name="Arai W."/>
            <person name="Tsubouchi T."/>
            <person name="Morono Y."/>
            <person name="Uchiyama I."/>
            <person name="Ito T."/>
            <person name="Fujiyama A."/>
            <person name="Inagaki F."/>
            <person name="Takami H."/>
        </authorList>
    </citation>
    <scope>NUCLEOTIDE SEQUENCE</scope>
    <source>
        <strain evidence="2">Expedition CK06-06</strain>
    </source>
</reference>
<protein>
    <recommendedName>
        <fullName evidence="1">SusD-like N-terminal domain-containing protein</fullName>
    </recommendedName>
</protein>
<dbReference type="Pfam" id="PF14322">
    <property type="entry name" value="SusD-like_3"/>
    <property type="match status" value="1"/>
</dbReference>
<dbReference type="InterPro" id="IPR011990">
    <property type="entry name" value="TPR-like_helical_dom_sf"/>
</dbReference>
<evidence type="ECO:0000259" key="1">
    <source>
        <dbReference type="Pfam" id="PF14322"/>
    </source>
</evidence>
<feature type="non-terminal residue" evidence="2">
    <location>
        <position position="264"/>
    </location>
</feature>